<accession>A0AAV2TKZ1</accession>
<gene>
    <name evidence="2" type="ORF">CDAUBV1_LOCUS11385</name>
</gene>
<feature type="signal peptide" evidence="1">
    <location>
        <begin position="1"/>
        <end position="19"/>
    </location>
</feature>
<dbReference type="AlphaFoldDB" id="A0AAV2TKZ1"/>
<keyword evidence="1" id="KW-0732">Signal</keyword>
<comment type="caution">
    <text evidence="2">The sequence shown here is derived from an EMBL/GenBank/DDBJ whole genome shotgun (WGS) entry which is preliminary data.</text>
</comment>
<dbReference type="InterPro" id="IPR046350">
    <property type="entry name" value="Cystatin_sf"/>
</dbReference>
<reference evidence="2" key="1">
    <citation type="submission" date="2024-06" db="EMBL/GenBank/DDBJ databases">
        <authorList>
            <person name="Liu X."/>
            <person name="Lenzi L."/>
            <person name="Haldenby T S."/>
            <person name="Uol C."/>
        </authorList>
    </citation>
    <scope>NUCLEOTIDE SEQUENCE</scope>
</reference>
<feature type="chain" id="PRO_5043988134" description="Cystatin domain-containing protein" evidence="1">
    <location>
        <begin position="20"/>
        <end position="115"/>
    </location>
</feature>
<dbReference type="InterPro" id="IPR018073">
    <property type="entry name" value="Prot_inh_cystat_CS"/>
</dbReference>
<dbReference type="Proteomes" id="UP001497525">
    <property type="component" value="Unassembled WGS sequence"/>
</dbReference>
<name>A0AAV2TKZ1_CALDB</name>
<proteinExistence type="predicted"/>
<dbReference type="EMBL" id="CAXLJL010000378">
    <property type="protein sequence ID" value="CAL5137116.1"/>
    <property type="molecule type" value="Genomic_DNA"/>
</dbReference>
<dbReference type="SUPFAM" id="SSF54403">
    <property type="entry name" value="Cystatin/monellin"/>
    <property type="match status" value="1"/>
</dbReference>
<protein>
    <recommendedName>
        <fullName evidence="4">Cystatin domain-containing protein</fullName>
    </recommendedName>
</protein>
<evidence type="ECO:0008006" key="4">
    <source>
        <dbReference type="Google" id="ProtNLM"/>
    </source>
</evidence>
<dbReference type="PROSITE" id="PS00287">
    <property type="entry name" value="CYSTATIN"/>
    <property type="match status" value="1"/>
</dbReference>
<organism evidence="2 3">
    <name type="scientific">Calicophoron daubneyi</name>
    <name type="common">Rumen fluke</name>
    <name type="synonym">Paramphistomum daubneyi</name>
    <dbReference type="NCBI Taxonomy" id="300641"/>
    <lineage>
        <taxon>Eukaryota</taxon>
        <taxon>Metazoa</taxon>
        <taxon>Spiralia</taxon>
        <taxon>Lophotrochozoa</taxon>
        <taxon>Platyhelminthes</taxon>
        <taxon>Trematoda</taxon>
        <taxon>Digenea</taxon>
        <taxon>Plagiorchiida</taxon>
        <taxon>Pronocephalata</taxon>
        <taxon>Paramphistomoidea</taxon>
        <taxon>Paramphistomidae</taxon>
        <taxon>Calicophoron</taxon>
    </lineage>
</organism>
<dbReference type="Gene3D" id="3.10.450.10">
    <property type="match status" value="1"/>
</dbReference>
<evidence type="ECO:0000256" key="1">
    <source>
        <dbReference type="SAM" id="SignalP"/>
    </source>
</evidence>
<sequence length="115" mass="13066">MKVLVIWFILLLACVGCIGHTRLVGGYSDERDLTVPEIWEFGLLIMQKLPQLIGKRVSGFKFVSVRTQVVAGMNYLVLIRLPDHTFYDVKIFRPLPCDGGKIRILSAERTVFQSL</sequence>
<evidence type="ECO:0000313" key="3">
    <source>
        <dbReference type="Proteomes" id="UP001497525"/>
    </source>
</evidence>
<evidence type="ECO:0000313" key="2">
    <source>
        <dbReference type="EMBL" id="CAL5137116.1"/>
    </source>
</evidence>